<evidence type="ECO:0000313" key="1">
    <source>
        <dbReference type="EMBL" id="KAA6364086.1"/>
    </source>
</evidence>
<reference evidence="1 2" key="1">
    <citation type="submission" date="2019-03" db="EMBL/GenBank/DDBJ databases">
        <title>Single cell metagenomics reveals metabolic interactions within the superorganism composed of flagellate Streblomastix strix and complex community of Bacteroidetes bacteria on its surface.</title>
        <authorList>
            <person name="Treitli S.C."/>
            <person name="Kolisko M."/>
            <person name="Husnik F."/>
            <person name="Keeling P."/>
            <person name="Hampl V."/>
        </authorList>
    </citation>
    <scope>NUCLEOTIDE SEQUENCE [LARGE SCALE GENOMIC DNA]</scope>
    <source>
        <strain evidence="1">ST1C</strain>
    </source>
</reference>
<protein>
    <submittedName>
        <fullName evidence="1">Uncharacterized protein</fullName>
    </submittedName>
</protein>
<gene>
    <name evidence="1" type="ORF">EZS28_040386</name>
</gene>
<dbReference type="AlphaFoldDB" id="A0A5J4U022"/>
<accession>A0A5J4U022</accession>
<organism evidence="1 2">
    <name type="scientific">Streblomastix strix</name>
    <dbReference type="NCBI Taxonomy" id="222440"/>
    <lineage>
        <taxon>Eukaryota</taxon>
        <taxon>Metamonada</taxon>
        <taxon>Preaxostyla</taxon>
        <taxon>Oxymonadida</taxon>
        <taxon>Streblomastigidae</taxon>
        <taxon>Streblomastix</taxon>
    </lineage>
</organism>
<proteinExistence type="predicted"/>
<comment type="caution">
    <text evidence="1">The sequence shown here is derived from an EMBL/GenBank/DDBJ whole genome shotgun (WGS) entry which is preliminary data.</text>
</comment>
<feature type="non-terminal residue" evidence="1">
    <location>
        <position position="28"/>
    </location>
</feature>
<dbReference type="Proteomes" id="UP000324800">
    <property type="component" value="Unassembled WGS sequence"/>
</dbReference>
<sequence>MDSWTVGQIIKNHEEMSNCPTVQLSINF</sequence>
<dbReference type="EMBL" id="SNRW01022079">
    <property type="protein sequence ID" value="KAA6364086.1"/>
    <property type="molecule type" value="Genomic_DNA"/>
</dbReference>
<evidence type="ECO:0000313" key="2">
    <source>
        <dbReference type="Proteomes" id="UP000324800"/>
    </source>
</evidence>
<name>A0A5J4U022_9EUKA</name>